<evidence type="ECO:0000313" key="2">
    <source>
        <dbReference type="EMBL" id="MEW9571379.1"/>
    </source>
</evidence>
<dbReference type="PROSITE" id="PS51186">
    <property type="entry name" value="GNAT"/>
    <property type="match status" value="1"/>
</dbReference>
<dbReference type="EC" id="2.3.1.-" evidence="2"/>
<dbReference type="SUPFAM" id="SSF55729">
    <property type="entry name" value="Acyl-CoA N-acyltransferases (Nat)"/>
    <property type="match status" value="1"/>
</dbReference>
<dbReference type="Proteomes" id="UP001556220">
    <property type="component" value="Unassembled WGS sequence"/>
</dbReference>
<dbReference type="Pfam" id="PF00583">
    <property type="entry name" value="Acetyltransf_1"/>
    <property type="match status" value="1"/>
</dbReference>
<comment type="caution">
    <text evidence="2">The sequence shown here is derived from an EMBL/GenBank/DDBJ whole genome shotgun (WGS) entry which is preliminary data.</text>
</comment>
<reference evidence="2 3" key="1">
    <citation type="submission" date="2024-06" db="EMBL/GenBank/DDBJ databases">
        <authorList>
            <person name="Woo H."/>
        </authorList>
    </citation>
    <scope>NUCLEOTIDE SEQUENCE [LARGE SCALE GENOMIC DNA]</scope>
    <source>
        <strain evidence="2 3">Si-c</strain>
    </source>
</reference>
<dbReference type="InterPro" id="IPR016181">
    <property type="entry name" value="Acyl_CoA_acyltransferase"/>
</dbReference>
<dbReference type="Gene3D" id="3.40.630.30">
    <property type="match status" value="1"/>
</dbReference>
<evidence type="ECO:0000259" key="1">
    <source>
        <dbReference type="PROSITE" id="PS51186"/>
    </source>
</evidence>
<name>A0ABV3QC17_9GAMM</name>
<gene>
    <name evidence="2" type="ORF">ABQJ54_06430</name>
</gene>
<dbReference type="InterPro" id="IPR000182">
    <property type="entry name" value="GNAT_dom"/>
</dbReference>
<keyword evidence="2" id="KW-0012">Acyltransferase</keyword>
<keyword evidence="3" id="KW-1185">Reference proteome</keyword>
<feature type="domain" description="N-acetyltransferase" evidence="1">
    <location>
        <begin position="1"/>
        <end position="164"/>
    </location>
</feature>
<sequence length="173" mass="19632">MTIVEASQSDTRSISALIRSTFNHYTNHYNSNPALSKSSILAGYEEWALGHLSDQNKIIWVTKADERVVGISCSAYDEAHDTCDFVLGSVHPDFGQGGVYTDLIRYNQAYFKARGFRTLRVSTQVSNLTVQHVWAREGFKLAKVFDTYHINCMFNADPERLRLANSIYRATRI</sequence>
<accession>A0ABV3QC17</accession>
<dbReference type="EMBL" id="JBFOHK010000001">
    <property type="protein sequence ID" value="MEW9571379.1"/>
    <property type="molecule type" value="Genomic_DNA"/>
</dbReference>
<evidence type="ECO:0000313" key="3">
    <source>
        <dbReference type="Proteomes" id="UP001556220"/>
    </source>
</evidence>
<protein>
    <submittedName>
        <fullName evidence="2">GNAT family N-acetyltransferase</fullName>
        <ecNumber evidence="2">2.3.1.-</ecNumber>
    </submittedName>
</protein>
<organism evidence="2 3">
    <name type="scientific">Rhodanobacter lycopersici</name>
    <dbReference type="NCBI Taxonomy" id="3162487"/>
    <lineage>
        <taxon>Bacteria</taxon>
        <taxon>Pseudomonadati</taxon>
        <taxon>Pseudomonadota</taxon>
        <taxon>Gammaproteobacteria</taxon>
        <taxon>Lysobacterales</taxon>
        <taxon>Rhodanobacteraceae</taxon>
        <taxon>Rhodanobacter</taxon>
    </lineage>
</organism>
<keyword evidence="2" id="KW-0808">Transferase</keyword>
<dbReference type="GO" id="GO:0016746">
    <property type="term" value="F:acyltransferase activity"/>
    <property type="evidence" value="ECO:0007669"/>
    <property type="project" value="UniProtKB-KW"/>
</dbReference>
<proteinExistence type="predicted"/>
<dbReference type="RefSeq" id="WP_367853421.1">
    <property type="nucleotide sequence ID" value="NZ_JBFOHK010000001.1"/>
</dbReference>